<name>A0A1X2DTI2_MYCSZ</name>
<keyword evidence="2" id="KW-0677">Repeat</keyword>
<gene>
    <name evidence="4" type="ORF">AWC27_00750</name>
</gene>
<proteinExistence type="predicted"/>
<dbReference type="PANTHER" id="PTHR22847">
    <property type="entry name" value="WD40 REPEAT PROTEIN"/>
    <property type="match status" value="1"/>
</dbReference>
<evidence type="ECO:0000256" key="2">
    <source>
        <dbReference type="ARBA" id="ARBA00022737"/>
    </source>
</evidence>
<sequence length="75" mass="7745">MVVAMCADGRIGISGSGDNTVRSWDMAAGQLLHTLDQHTKAVTQVALSADGRQARSGDAITIRSGTYSPGGVCRP</sequence>
<reference evidence="4 5" key="1">
    <citation type="submission" date="2016-01" db="EMBL/GenBank/DDBJ databases">
        <title>The new phylogeny of the genus Mycobacterium.</title>
        <authorList>
            <person name="Tarcisio F."/>
            <person name="Conor M."/>
            <person name="Antonella G."/>
            <person name="Elisabetta G."/>
            <person name="Giulia F.S."/>
            <person name="Sara T."/>
            <person name="Anna F."/>
            <person name="Clotilde B."/>
            <person name="Roberto B."/>
            <person name="Veronica D.S."/>
            <person name="Fabio R."/>
            <person name="Monica P."/>
            <person name="Olivier J."/>
            <person name="Enrico T."/>
            <person name="Nicola S."/>
        </authorList>
    </citation>
    <scope>NUCLEOTIDE SEQUENCE [LARGE SCALE GENOMIC DNA]</scope>
    <source>
        <strain evidence="4 5">DSM 44166</strain>
    </source>
</reference>
<feature type="repeat" description="WD" evidence="3">
    <location>
        <begin position="1"/>
        <end position="34"/>
    </location>
</feature>
<keyword evidence="5" id="KW-1185">Reference proteome</keyword>
<accession>A0A1X2DTI2</accession>
<organism evidence="4 5">
    <name type="scientific">Mycobacterium szulgai</name>
    <dbReference type="NCBI Taxonomy" id="1787"/>
    <lineage>
        <taxon>Bacteria</taxon>
        <taxon>Bacillati</taxon>
        <taxon>Actinomycetota</taxon>
        <taxon>Actinomycetes</taxon>
        <taxon>Mycobacteriales</taxon>
        <taxon>Mycobacteriaceae</taxon>
        <taxon>Mycobacterium</taxon>
    </lineage>
</organism>
<dbReference type="SUPFAM" id="SSF50978">
    <property type="entry name" value="WD40 repeat-like"/>
    <property type="match status" value="1"/>
</dbReference>
<comment type="caution">
    <text evidence="4">The sequence shown here is derived from an EMBL/GenBank/DDBJ whole genome shotgun (WGS) entry which is preliminary data.</text>
</comment>
<dbReference type="EMBL" id="LQPW01000157">
    <property type="protein sequence ID" value="ORW91442.1"/>
    <property type="molecule type" value="Genomic_DNA"/>
</dbReference>
<dbReference type="PROSITE" id="PS50082">
    <property type="entry name" value="WD_REPEATS_2"/>
    <property type="match status" value="1"/>
</dbReference>
<dbReference type="Gene3D" id="2.130.10.10">
    <property type="entry name" value="YVTN repeat-like/Quinoprotein amine dehydrogenase"/>
    <property type="match status" value="1"/>
</dbReference>
<keyword evidence="1 3" id="KW-0853">WD repeat</keyword>
<dbReference type="Pfam" id="PF00400">
    <property type="entry name" value="WD40"/>
    <property type="match status" value="2"/>
</dbReference>
<dbReference type="Proteomes" id="UP000193317">
    <property type="component" value="Unassembled WGS sequence"/>
</dbReference>
<evidence type="ECO:0000256" key="1">
    <source>
        <dbReference type="ARBA" id="ARBA00022574"/>
    </source>
</evidence>
<dbReference type="PANTHER" id="PTHR22847:SF637">
    <property type="entry name" value="WD REPEAT DOMAIN 5B"/>
    <property type="match status" value="1"/>
</dbReference>
<dbReference type="InterPro" id="IPR015943">
    <property type="entry name" value="WD40/YVTN_repeat-like_dom_sf"/>
</dbReference>
<dbReference type="AlphaFoldDB" id="A0A1X2DTI2"/>
<protein>
    <submittedName>
        <fullName evidence="4">Uncharacterized protein</fullName>
    </submittedName>
</protein>
<dbReference type="InterPro" id="IPR001680">
    <property type="entry name" value="WD40_rpt"/>
</dbReference>
<evidence type="ECO:0000313" key="4">
    <source>
        <dbReference type="EMBL" id="ORW91442.1"/>
    </source>
</evidence>
<dbReference type="InterPro" id="IPR036322">
    <property type="entry name" value="WD40_repeat_dom_sf"/>
</dbReference>
<evidence type="ECO:0000256" key="3">
    <source>
        <dbReference type="PROSITE-ProRule" id="PRU00221"/>
    </source>
</evidence>
<evidence type="ECO:0000313" key="5">
    <source>
        <dbReference type="Proteomes" id="UP000193317"/>
    </source>
</evidence>